<evidence type="ECO:0000313" key="2">
    <source>
        <dbReference type="Proteomes" id="UP001189429"/>
    </source>
</evidence>
<dbReference type="Proteomes" id="UP001189429">
    <property type="component" value="Unassembled WGS sequence"/>
</dbReference>
<name>A0ABN9PGC7_9DINO</name>
<dbReference type="Pfam" id="PF19060">
    <property type="entry name" value="DVNP"/>
    <property type="match status" value="1"/>
</dbReference>
<reference evidence="1" key="1">
    <citation type="submission" date="2023-10" db="EMBL/GenBank/DDBJ databases">
        <authorList>
            <person name="Chen Y."/>
            <person name="Shah S."/>
            <person name="Dougan E. K."/>
            <person name="Thang M."/>
            <person name="Chan C."/>
        </authorList>
    </citation>
    <scope>NUCLEOTIDE SEQUENCE [LARGE SCALE GENOMIC DNA]</scope>
</reference>
<gene>
    <name evidence="1" type="ORF">PCOR1329_LOCUS2735</name>
</gene>
<protein>
    <submittedName>
        <fullName evidence="1">Uncharacterized protein</fullName>
    </submittedName>
</protein>
<comment type="caution">
    <text evidence="1">The sequence shown here is derived from an EMBL/GenBank/DDBJ whole genome shotgun (WGS) entry which is preliminary data.</text>
</comment>
<dbReference type="InterPro" id="IPR043928">
    <property type="entry name" value="DNVP"/>
</dbReference>
<proteinExistence type="predicted"/>
<organism evidence="1 2">
    <name type="scientific">Prorocentrum cordatum</name>
    <dbReference type="NCBI Taxonomy" id="2364126"/>
    <lineage>
        <taxon>Eukaryota</taxon>
        <taxon>Sar</taxon>
        <taxon>Alveolata</taxon>
        <taxon>Dinophyceae</taxon>
        <taxon>Prorocentrales</taxon>
        <taxon>Prorocentraceae</taxon>
        <taxon>Prorocentrum</taxon>
    </lineage>
</organism>
<evidence type="ECO:0000313" key="1">
    <source>
        <dbReference type="EMBL" id="CAK0791997.1"/>
    </source>
</evidence>
<keyword evidence="2" id="KW-1185">Reference proteome</keyword>
<dbReference type="EMBL" id="CAUYUJ010000692">
    <property type="protein sequence ID" value="CAK0791997.1"/>
    <property type="molecule type" value="Genomic_DNA"/>
</dbReference>
<sequence length="192" mass="21011">MALPAMKPASQAKRVMKSKRVSKIATGRFAKVMVFKGKKEKTSGGIKADGLMLNKRGKVVSKRASAAGKRKYGRIEGWVEALMAAREALHVKGFVAINGKTLQGKALYVKTKDGPSAPAPGASAPPLRRARSERCRRAFWETTRSVLSGVREGRDEEDEDEGSSWSFTALDPRRRCRVRADCTPPLGLALRQ</sequence>
<accession>A0ABN9PGC7</accession>